<organism evidence="1 2">
    <name type="scientific">Paractinoplanes toevensis</name>
    <dbReference type="NCBI Taxonomy" id="571911"/>
    <lineage>
        <taxon>Bacteria</taxon>
        <taxon>Bacillati</taxon>
        <taxon>Actinomycetota</taxon>
        <taxon>Actinomycetes</taxon>
        <taxon>Micromonosporales</taxon>
        <taxon>Micromonosporaceae</taxon>
        <taxon>Paractinoplanes</taxon>
    </lineage>
</organism>
<dbReference type="Proteomes" id="UP000677082">
    <property type="component" value="Unassembled WGS sequence"/>
</dbReference>
<reference evidence="1 2" key="1">
    <citation type="submission" date="2021-03" db="EMBL/GenBank/DDBJ databases">
        <title>Whole genome shotgun sequence of Actinoplanes toevensis NBRC 105298.</title>
        <authorList>
            <person name="Komaki H."/>
            <person name="Tamura T."/>
        </authorList>
    </citation>
    <scope>NUCLEOTIDE SEQUENCE [LARGE SCALE GENOMIC DNA]</scope>
    <source>
        <strain evidence="1 2">NBRC 105298</strain>
    </source>
</reference>
<name>A0A920BRU2_9ACTN</name>
<dbReference type="AlphaFoldDB" id="A0A920BRU2"/>
<keyword evidence="2" id="KW-1185">Reference proteome</keyword>
<gene>
    <name evidence="1" type="ORF">Ato02nite_097590</name>
</gene>
<protein>
    <submittedName>
        <fullName evidence="1">Uncharacterized protein</fullName>
    </submittedName>
</protein>
<comment type="caution">
    <text evidence="1">The sequence shown here is derived from an EMBL/GenBank/DDBJ whole genome shotgun (WGS) entry which is preliminary data.</text>
</comment>
<evidence type="ECO:0000313" key="1">
    <source>
        <dbReference type="EMBL" id="GIM97966.1"/>
    </source>
</evidence>
<evidence type="ECO:0000313" key="2">
    <source>
        <dbReference type="Proteomes" id="UP000677082"/>
    </source>
</evidence>
<accession>A0A920BRU2</accession>
<dbReference type="EMBL" id="BOQN01000173">
    <property type="protein sequence ID" value="GIM97966.1"/>
    <property type="molecule type" value="Genomic_DNA"/>
</dbReference>
<sequence length="144" mass="16696">MPLSPTESLSRRDWVFRTAHSFHREHDHLFPRPNSVIDGINVCHALDIARRRYRGHLLSSKTIACWNSLGMIWNPAEVDLAWGLTACRRYRAREGHLRPPPGHYEIGIPLDVWLTARLQRAEIGHLDPTEHEQLVNIAPELFNR</sequence>
<proteinExistence type="predicted"/>